<organism evidence="2 3">
    <name type="scientific">Kingdonia uniflora</name>
    <dbReference type="NCBI Taxonomy" id="39325"/>
    <lineage>
        <taxon>Eukaryota</taxon>
        <taxon>Viridiplantae</taxon>
        <taxon>Streptophyta</taxon>
        <taxon>Embryophyta</taxon>
        <taxon>Tracheophyta</taxon>
        <taxon>Spermatophyta</taxon>
        <taxon>Magnoliopsida</taxon>
        <taxon>Ranunculales</taxon>
        <taxon>Circaeasteraceae</taxon>
        <taxon>Kingdonia</taxon>
    </lineage>
</organism>
<dbReference type="Pfam" id="PF25904">
    <property type="entry name" value="Tmrp11_N"/>
    <property type="match status" value="1"/>
</dbReference>
<dbReference type="InterPro" id="IPR045209">
    <property type="entry name" value="Rrp5"/>
</dbReference>
<evidence type="ECO:0000259" key="1">
    <source>
        <dbReference type="Pfam" id="PF25904"/>
    </source>
</evidence>
<sequence length="335" mass="37043">MSSLSSVSLSLKLALMATEEVNKLQSLLGGNLKLNLLRNSSEKPKSLWSGRSQIANQSILVKGIYELWGEGSTYEESEAAIKDYPDERKLPYLASGSTFRIIVDSFGKVMSFQEQNERILEFMYIPFKQFIFSPDSSEVKVNVGQLLQGIVRTVDKTRQVVHLSSDPDEVSKCVIKDLKGISMDLLVPGMTVNTRVQSTLENGIMLSFLTYFTGLQVDIFHLQNPVPTTNWKMRRSASTSRASDEVFINSSPASKGSPGGLKVTDLDILPLYNPISEVVDVTNKGGLLVGKTEASNIHGHPNLSSFIIETRRKQKENDNLQQAGNGEVEKLVVNI</sequence>
<dbReference type="PANTHER" id="PTHR23270">
    <property type="entry name" value="PROGRAMMED CELL DEATH PROTEIN 11 PRE-RRNA PROCESSING PROTEIN RRP5"/>
    <property type="match status" value="1"/>
</dbReference>
<proteinExistence type="predicted"/>
<name>A0A7J7NC33_9MAGN</name>
<dbReference type="OrthoDB" id="1736913at2759"/>
<gene>
    <name evidence="2" type="ORF">GIB67_025358</name>
</gene>
<dbReference type="GO" id="GO:0003723">
    <property type="term" value="F:RNA binding"/>
    <property type="evidence" value="ECO:0007669"/>
    <property type="project" value="TreeGrafter"/>
</dbReference>
<dbReference type="EMBL" id="JACGCM010000926">
    <property type="protein sequence ID" value="KAF6164532.1"/>
    <property type="molecule type" value="Genomic_DNA"/>
</dbReference>
<dbReference type="PANTHER" id="PTHR23270:SF10">
    <property type="entry name" value="PROTEIN RRP5 HOMOLOG"/>
    <property type="match status" value="1"/>
</dbReference>
<evidence type="ECO:0000313" key="3">
    <source>
        <dbReference type="Proteomes" id="UP000541444"/>
    </source>
</evidence>
<dbReference type="Proteomes" id="UP000541444">
    <property type="component" value="Unassembled WGS sequence"/>
</dbReference>
<protein>
    <recommendedName>
        <fullName evidence="1">tRNA (guanine(10)-N(2))-methyltransferase TRMT11 N-terminal domain-containing protein</fullName>
    </recommendedName>
</protein>
<dbReference type="GO" id="GO:0006364">
    <property type="term" value="P:rRNA processing"/>
    <property type="evidence" value="ECO:0007669"/>
    <property type="project" value="InterPro"/>
</dbReference>
<dbReference type="InterPro" id="IPR059073">
    <property type="entry name" value="TRMT11_N"/>
</dbReference>
<dbReference type="AlphaFoldDB" id="A0A7J7NC33"/>
<reference evidence="2 3" key="1">
    <citation type="journal article" date="2020" name="IScience">
        <title>Genome Sequencing of the Endangered Kingdonia uniflora (Circaeasteraceae, Ranunculales) Reveals Potential Mechanisms of Evolutionary Specialization.</title>
        <authorList>
            <person name="Sun Y."/>
            <person name="Deng T."/>
            <person name="Zhang A."/>
            <person name="Moore M.J."/>
            <person name="Landis J.B."/>
            <person name="Lin N."/>
            <person name="Zhang H."/>
            <person name="Zhang X."/>
            <person name="Huang J."/>
            <person name="Zhang X."/>
            <person name="Sun H."/>
            <person name="Wang H."/>
        </authorList>
    </citation>
    <scope>NUCLEOTIDE SEQUENCE [LARGE SCALE GENOMIC DNA]</scope>
    <source>
        <strain evidence="2">TB1705</strain>
        <tissue evidence="2">Leaf</tissue>
    </source>
</reference>
<accession>A0A7J7NC33</accession>
<keyword evidence="3" id="KW-1185">Reference proteome</keyword>
<comment type="caution">
    <text evidence="2">The sequence shown here is derived from an EMBL/GenBank/DDBJ whole genome shotgun (WGS) entry which is preliminary data.</text>
</comment>
<evidence type="ECO:0000313" key="2">
    <source>
        <dbReference type="EMBL" id="KAF6164532.1"/>
    </source>
</evidence>
<feature type="domain" description="tRNA (guanine(10)-N(2))-methyltransferase TRMT11 N-terminal" evidence="1">
    <location>
        <begin position="53"/>
        <end position="129"/>
    </location>
</feature>
<dbReference type="GO" id="GO:0032040">
    <property type="term" value="C:small-subunit processome"/>
    <property type="evidence" value="ECO:0007669"/>
    <property type="project" value="TreeGrafter"/>
</dbReference>